<comment type="subcellular location">
    <subcellularLocation>
        <location evidence="1">Membrane</location>
        <topology evidence="1">Multi-pass membrane protein</topology>
    </subcellularLocation>
</comment>
<proteinExistence type="inferred from homology"/>
<keyword evidence="3 6" id="KW-0812">Transmembrane</keyword>
<feature type="transmembrane region" description="Helical" evidence="6">
    <location>
        <begin position="70"/>
        <end position="91"/>
    </location>
</feature>
<dbReference type="EMBL" id="PYHR01000002">
    <property type="protein sequence ID" value="PWD52630.1"/>
    <property type="molecule type" value="Genomic_DNA"/>
</dbReference>
<evidence type="ECO:0000256" key="3">
    <source>
        <dbReference type="ARBA" id="ARBA00022692"/>
    </source>
</evidence>
<dbReference type="Proteomes" id="UP000245166">
    <property type="component" value="Unassembled WGS sequence"/>
</dbReference>
<sequence length="152" mass="17284">MLVAIILNRLNGGTRNSQAILFGLPGTDFNVRFTALVWVASFLVAVVFNFQLNRTWTFGGAARSRWWSEFWRFLLVGSVAAVVGLAMKIALTHPDSPIYLPEPWFNEEVGLSSREYWAQLVAIVCTMPVNFLVNRFWTFGNGDGEGRRLRRR</sequence>
<evidence type="ECO:0000256" key="5">
    <source>
        <dbReference type="ARBA" id="ARBA00023136"/>
    </source>
</evidence>
<reference evidence="8 9" key="1">
    <citation type="submission" date="2018-03" db="EMBL/GenBank/DDBJ databases">
        <title>Genome assembly of novel Miniimonas species PCH200.</title>
        <authorList>
            <person name="Thakur V."/>
            <person name="Kumar V."/>
            <person name="Singh D."/>
        </authorList>
    </citation>
    <scope>NUCLEOTIDE SEQUENCE [LARGE SCALE GENOMIC DNA]</scope>
    <source>
        <strain evidence="8 9">PCH200</strain>
    </source>
</reference>
<evidence type="ECO:0000256" key="4">
    <source>
        <dbReference type="ARBA" id="ARBA00022989"/>
    </source>
</evidence>
<feature type="transmembrane region" description="Helical" evidence="6">
    <location>
        <begin position="116"/>
        <end position="133"/>
    </location>
</feature>
<dbReference type="GO" id="GO:0005886">
    <property type="term" value="C:plasma membrane"/>
    <property type="evidence" value="ECO:0007669"/>
    <property type="project" value="TreeGrafter"/>
</dbReference>
<dbReference type="GO" id="GO:0000271">
    <property type="term" value="P:polysaccharide biosynthetic process"/>
    <property type="evidence" value="ECO:0007669"/>
    <property type="project" value="InterPro"/>
</dbReference>
<gene>
    <name evidence="8" type="ORF">C8046_17065</name>
</gene>
<evidence type="ECO:0000313" key="8">
    <source>
        <dbReference type="EMBL" id="PWD52630.1"/>
    </source>
</evidence>
<dbReference type="AlphaFoldDB" id="A0A2U2A0A7"/>
<accession>A0A2U2A0A7</accession>
<keyword evidence="4 6" id="KW-1133">Transmembrane helix</keyword>
<dbReference type="PANTHER" id="PTHR38459">
    <property type="entry name" value="PROPHAGE BACTOPRENOL-LINKED GLUCOSE TRANSLOCASE HOMOLOG"/>
    <property type="match status" value="1"/>
</dbReference>
<keyword evidence="5 6" id="KW-0472">Membrane</keyword>
<name>A0A2U2A0A7_9MICO</name>
<feature type="transmembrane region" description="Helical" evidence="6">
    <location>
        <begin position="31"/>
        <end position="50"/>
    </location>
</feature>
<protein>
    <submittedName>
        <fullName evidence="8">GtrA family protein</fullName>
    </submittedName>
</protein>
<comment type="similarity">
    <text evidence="2">Belongs to the GtrA family.</text>
</comment>
<evidence type="ECO:0000256" key="2">
    <source>
        <dbReference type="ARBA" id="ARBA00009399"/>
    </source>
</evidence>
<feature type="domain" description="GtrA/DPMS transmembrane" evidence="7">
    <location>
        <begin position="35"/>
        <end position="139"/>
    </location>
</feature>
<dbReference type="PANTHER" id="PTHR38459:SF1">
    <property type="entry name" value="PROPHAGE BACTOPRENOL-LINKED GLUCOSE TRANSLOCASE HOMOLOG"/>
    <property type="match status" value="1"/>
</dbReference>
<dbReference type="InterPro" id="IPR007267">
    <property type="entry name" value="GtrA_DPMS_TM"/>
</dbReference>
<keyword evidence="9" id="KW-1185">Reference proteome</keyword>
<comment type="caution">
    <text evidence="8">The sequence shown here is derived from an EMBL/GenBank/DDBJ whole genome shotgun (WGS) entry which is preliminary data.</text>
</comment>
<evidence type="ECO:0000259" key="7">
    <source>
        <dbReference type="Pfam" id="PF04138"/>
    </source>
</evidence>
<dbReference type="Pfam" id="PF04138">
    <property type="entry name" value="GtrA_DPMS_TM"/>
    <property type="match status" value="1"/>
</dbReference>
<evidence type="ECO:0000256" key="1">
    <source>
        <dbReference type="ARBA" id="ARBA00004141"/>
    </source>
</evidence>
<evidence type="ECO:0000256" key="6">
    <source>
        <dbReference type="SAM" id="Phobius"/>
    </source>
</evidence>
<dbReference type="InterPro" id="IPR051401">
    <property type="entry name" value="GtrA_CellWall_Glycosyl"/>
</dbReference>
<evidence type="ECO:0000313" key="9">
    <source>
        <dbReference type="Proteomes" id="UP000245166"/>
    </source>
</evidence>
<dbReference type="OrthoDB" id="9807815at2"/>
<organism evidence="8 9">
    <name type="scientific">Serinibacter arcticus</name>
    <dbReference type="NCBI Taxonomy" id="1655435"/>
    <lineage>
        <taxon>Bacteria</taxon>
        <taxon>Bacillati</taxon>
        <taxon>Actinomycetota</taxon>
        <taxon>Actinomycetes</taxon>
        <taxon>Micrococcales</taxon>
        <taxon>Beutenbergiaceae</taxon>
        <taxon>Serinibacter</taxon>
    </lineage>
</organism>